<reference evidence="2" key="2">
    <citation type="submission" date="2021-04" db="EMBL/GenBank/DDBJ databases">
        <authorList>
            <person name="Gilroy R."/>
        </authorList>
    </citation>
    <scope>NUCLEOTIDE SEQUENCE</scope>
    <source>
        <strain evidence="2">ChiHecec2B26-446</strain>
    </source>
</reference>
<accession>A0A9D1PWI9</accession>
<organism evidence="2 3">
    <name type="scientific">Candidatus Desulfovibrio intestinipullorum</name>
    <dbReference type="NCBI Taxonomy" id="2838536"/>
    <lineage>
        <taxon>Bacteria</taxon>
        <taxon>Pseudomonadati</taxon>
        <taxon>Thermodesulfobacteriota</taxon>
        <taxon>Desulfovibrionia</taxon>
        <taxon>Desulfovibrionales</taxon>
        <taxon>Desulfovibrionaceae</taxon>
        <taxon>Desulfovibrio</taxon>
    </lineage>
</organism>
<feature type="compositionally biased region" description="Basic residues" evidence="1">
    <location>
        <begin position="17"/>
        <end position="27"/>
    </location>
</feature>
<gene>
    <name evidence="2" type="ORF">H9894_07740</name>
</gene>
<dbReference type="Proteomes" id="UP000886752">
    <property type="component" value="Unassembled WGS sequence"/>
</dbReference>
<evidence type="ECO:0000313" key="2">
    <source>
        <dbReference type="EMBL" id="HIW01062.1"/>
    </source>
</evidence>
<feature type="region of interest" description="Disordered" evidence="1">
    <location>
        <begin position="1"/>
        <end position="32"/>
    </location>
</feature>
<protein>
    <submittedName>
        <fullName evidence="2">Uncharacterized protein</fullName>
    </submittedName>
</protein>
<dbReference type="EMBL" id="DXHV01000072">
    <property type="protein sequence ID" value="HIW01062.1"/>
    <property type="molecule type" value="Genomic_DNA"/>
</dbReference>
<evidence type="ECO:0000313" key="3">
    <source>
        <dbReference type="Proteomes" id="UP000886752"/>
    </source>
</evidence>
<dbReference type="AlphaFoldDB" id="A0A9D1PWI9"/>
<comment type="caution">
    <text evidence="2">The sequence shown here is derived from an EMBL/GenBank/DDBJ whole genome shotgun (WGS) entry which is preliminary data.</text>
</comment>
<sequence length="99" mass="11491">MKKKTSKNTSRKSQAAARRKERLKKRSPSTSTIRMRVGALYEGTPDPVQSVKFWEEEHGASSESRDYLQLVRLRKEDEDAWTARVHYCSNLTRLITAIH</sequence>
<proteinExistence type="predicted"/>
<feature type="compositionally biased region" description="Basic residues" evidence="1">
    <location>
        <begin position="1"/>
        <end position="10"/>
    </location>
</feature>
<evidence type="ECO:0000256" key="1">
    <source>
        <dbReference type="SAM" id="MobiDB-lite"/>
    </source>
</evidence>
<reference evidence="2" key="1">
    <citation type="journal article" date="2021" name="PeerJ">
        <title>Extensive microbial diversity within the chicken gut microbiome revealed by metagenomics and culture.</title>
        <authorList>
            <person name="Gilroy R."/>
            <person name="Ravi A."/>
            <person name="Getino M."/>
            <person name="Pursley I."/>
            <person name="Horton D.L."/>
            <person name="Alikhan N.F."/>
            <person name="Baker D."/>
            <person name="Gharbi K."/>
            <person name="Hall N."/>
            <person name="Watson M."/>
            <person name="Adriaenssens E.M."/>
            <person name="Foster-Nyarko E."/>
            <person name="Jarju S."/>
            <person name="Secka A."/>
            <person name="Antonio M."/>
            <person name="Oren A."/>
            <person name="Chaudhuri R.R."/>
            <person name="La Ragione R."/>
            <person name="Hildebrand F."/>
            <person name="Pallen M.J."/>
        </authorList>
    </citation>
    <scope>NUCLEOTIDE SEQUENCE</scope>
    <source>
        <strain evidence="2">ChiHecec2B26-446</strain>
    </source>
</reference>
<name>A0A9D1PWI9_9BACT</name>